<dbReference type="PANTHER" id="PTHR37311:SF1">
    <property type="entry name" value="2-PHOSPHOSULFOLACTATE PHOSPHATASE-RELATED"/>
    <property type="match status" value="1"/>
</dbReference>
<evidence type="ECO:0000256" key="5">
    <source>
        <dbReference type="ARBA" id="ARBA00022801"/>
    </source>
</evidence>
<dbReference type="FunFam" id="3.90.1560.10:FF:000001">
    <property type="entry name" value="Probable 2-phosphosulfolactate phosphatase"/>
    <property type="match status" value="1"/>
</dbReference>
<keyword evidence="10" id="KW-1185">Reference proteome</keyword>
<dbReference type="GO" id="GO:0050532">
    <property type="term" value="F:2-phosphosulfolactate phosphatase activity"/>
    <property type="evidence" value="ECO:0007669"/>
    <property type="project" value="UniProtKB-UniRule"/>
</dbReference>
<evidence type="ECO:0000256" key="7">
    <source>
        <dbReference type="ARBA" id="ARBA00033711"/>
    </source>
</evidence>
<dbReference type="Pfam" id="PF04029">
    <property type="entry name" value="2-ph_phosp"/>
    <property type="match status" value="1"/>
</dbReference>
<dbReference type="STRING" id="224013.ACX27_05190"/>
<reference evidence="10" key="1">
    <citation type="submission" date="2015-07" db="EMBL/GenBank/DDBJ databases">
        <title>Genome Of Nitrogen-Fixing Cyanobacterium Nostoc piscinale CENA21 From Solimoes/Amazon River Floodplain Sediments And Comparative Genomics To Uncover Biosynthetic Natural Products Potential.</title>
        <authorList>
            <person name="Leao T.F."/>
            <person name="Leao P.N."/>
            <person name="Guimaraes P.I."/>
            <person name="de Melo A.G.C."/>
            <person name="Ramos R.T.J."/>
            <person name="Silva A."/>
            <person name="Fiore M.F."/>
            <person name="Schneider M.P.C."/>
        </authorList>
    </citation>
    <scope>NUCLEOTIDE SEQUENCE [LARGE SCALE GENOMIC DNA]</scope>
    <source>
        <strain evidence="10">CENA21</strain>
    </source>
</reference>
<name>A0A0M4TT75_9NOSO</name>
<comment type="catalytic activity">
    <reaction evidence="7 8">
        <text>(2R)-O-phospho-3-sulfolactate + H2O = (2R)-3-sulfolactate + phosphate</text>
        <dbReference type="Rhea" id="RHEA:23416"/>
        <dbReference type="ChEBI" id="CHEBI:15377"/>
        <dbReference type="ChEBI" id="CHEBI:15597"/>
        <dbReference type="ChEBI" id="CHEBI:43474"/>
        <dbReference type="ChEBI" id="CHEBI:58738"/>
        <dbReference type="EC" id="3.1.3.71"/>
    </reaction>
</comment>
<dbReference type="InterPro" id="IPR036702">
    <property type="entry name" value="ComB-like_sf"/>
</dbReference>
<dbReference type="PATRIC" id="fig|224013.5.peg.1254"/>
<dbReference type="PANTHER" id="PTHR37311">
    <property type="entry name" value="2-PHOSPHOSULFOLACTATE PHOSPHATASE-RELATED"/>
    <property type="match status" value="1"/>
</dbReference>
<evidence type="ECO:0000256" key="1">
    <source>
        <dbReference type="ARBA" id="ARBA00001946"/>
    </source>
</evidence>
<evidence type="ECO:0000256" key="4">
    <source>
        <dbReference type="ARBA" id="ARBA00021948"/>
    </source>
</evidence>
<dbReference type="RefSeq" id="WP_062289325.1">
    <property type="nucleotide sequence ID" value="NZ_CP012036.1"/>
</dbReference>
<proteinExistence type="inferred from homology"/>
<gene>
    <name evidence="8" type="primary">comB</name>
    <name evidence="9" type="ORF">ACX27_05190</name>
</gene>
<keyword evidence="5 8" id="KW-0378">Hydrolase</keyword>
<dbReference type="NCBIfam" id="NF002056">
    <property type="entry name" value="PRK00886.1-5"/>
    <property type="match status" value="1"/>
</dbReference>
<protein>
    <recommendedName>
        <fullName evidence="4 8">Probable 2-phosphosulfolactate phosphatase</fullName>
        <ecNumber evidence="3 8">3.1.3.71</ecNumber>
    </recommendedName>
</protein>
<evidence type="ECO:0000256" key="2">
    <source>
        <dbReference type="ARBA" id="ARBA00009997"/>
    </source>
</evidence>
<reference evidence="9 10" key="2">
    <citation type="journal article" date="2016" name="Genome Announc.">
        <title>Draft Genome Sequence of the N2-Fixing Cyanobacterium Nostoc piscinale CENA21, Isolated from the Brazilian Amazon Floodplain.</title>
        <authorList>
            <person name="Leao T."/>
            <person name="Guimaraes P.I."/>
            <person name="de Melo A.G."/>
            <person name="Ramos R.T."/>
            <person name="Leao P.N."/>
            <person name="Silva A."/>
            <person name="Fiore M.F."/>
            <person name="Schneider M.P."/>
        </authorList>
    </citation>
    <scope>NUCLEOTIDE SEQUENCE [LARGE SCALE GENOMIC DNA]</scope>
    <source>
        <strain evidence="9 10">CENA21</strain>
    </source>
</reference>
<evidence type="ECO:0000256" key="3">
    <source>
        <dbReference type="ARBA" id="ARBA00012953"/>
    </source>
</evidence>
<dbReference type="HAMAP" id="MF_00490">
    <property type="entry name" value="ComB"/>
    <property type="match status" value="1"/>
</dbReference>
<evidence type="ECO:0000256" key="6">
    <source>
        <dbReference type="ARBA" id="ARBA00022842"/>
    </source>
</evidence>
<comment type="similarity">
    <text evidence="2 8">Belongs to the ComB family.</text>
</comment>
<dbReference type="GO" id="GO:0000287">
    <property type="term" value="F:magnesium ion binding"/>
    <property type="evidence" value="ECO:0007669"/>
    <property type="project" value="UniProtKB-UniRule"/>
</dbReference>
<dbReference type="EMBL" id="CP012036">
    <property type="protein sequence ID" value="ALF52381.1"/>
    <property type="molecule type" value="Genomic_DNA"/>
</dbReference>
<dbReference type="EC" id="3.1.3.71" evidence="3 8"/>
<dbReference type="SUPFAM" id="SSF142823">
    <property type="entry name" value="ComB-like"/>
    <property type="match status" value="1"/>
</dbReference>
<evidence type="ECO:0000313" key="10">
    <source>
        <dbReference type="Proteomes" id="UP000062645"/>
    </source>
</evidence>
<keyword evidence="6 8" id="KW-0460">Magnesium</keyword>
<accession>A0A0M4TT75</accession>
<dbReference type="Proteomes" id="UP000062645">
    <property type="component" value="Chromosome"/>
</dbReference>
<organism evidence="9 10">
    <name type="scientific">Nostoc piscinale CENA21</name>
    <dbReference type="NCBI Taxonomy" id="224013"/>
    <lineage>
        <taxon>Bacteria</taxon>
        <taxon>Bacillati</taxon>
        <taxon>Cyanobacteriota</taxon>
        <taxon>Cyanophyceae</taxon>
        <taxon>Nostocales</taxon>
        <taxon>Nostocaceae</taxon>
        <taxon>Nostoc</taxon>
    </lineage>
</organism>
<dbReference type="GO" id="GO:0050545">
    <property type="term" value="F:sulfopyruvate decarboxylase activity"/>
    <property type="evidence" value="ECO:0007669"/>
    <property type="project" value="TreeGrafter"/>
</dbReference>
<dbReference type="AlphaFoldDB" id="A0A0M4TT75"/>
<dbReference type="Gene3D" id="3.90.1560.10">
    <property type="entry name" value="ComB-like"/>
    <property type="match status" value="1"/>
</dbReference>
<dbReference type="InterPro" id="IPR005238">
    <property type="entry name" value="ComB-like"/>
</dbReference>
<dbReference type="KEGG" id="npz:ACX27_05190"/>
<evidence type="ECO:0000256" key="8">
    <source>
        <dbReference type="HAMAP-Rule" id="MF_00490"/>
    </source>
</evidence>
<comment type="cofactor">
    <cofactor evidence="1 8">
        <name>Mg(2+)</name>
        <dbReference type="ChEBI" id="CHEBI:18420"/>
    </cofactor>
</comment>
<dbReference type="OrthoDB" id="4913at2"/>
<evidence type="ECO:0000313" key="9">
    <source>
        <dbReference type="EMBL" id="ALF52381.1"/>
    </source>
</evidence>
<sequence length="245" mass="26813">MKLFLYHTPELTPKDEIPDCAIAVDVLRATSTIATVLAAGGEAVQVFSDLEKLIEISEQWPAEKRLRAGERGGAKVTGFELGNSPLDCTPELVHGRRLFISTTNGTRALQRIQNSPSVLAAALINRAAIVEYLLEKQPQTVWIVGSGWEGSFALEDTVCAGAIAHSIIEKTHVSPDQLAGNDELIGAIALYTQWQDNLLGLFHHASHGKRLLRLECHEDLKYCSQTDILDVLPIQQEIGVLKSKN</sequence>